<protein>
    <submittedName>
        <fullName evidence="2">Uncharacterized protein</fullName>
    </submittedName>
</protein>
<evidence type="ECO:0000313" key="2">
    <source>
        <dbReference type="EMBL" id="KAK8392830.1"/>
    </source>
</evidence>
<comment type="caution">
    <text evidence="2">The sequence shown here is derived from an EMBL/GenBank/DDBJ whole genome shotgun (WGS) entry which is preliminary data.</text>
</comment>
<proteinExistence type="predicted"/>
<dbReference type="GO" id="GO:0071897">
    <property type="term" value="P:DNA biosynthetic process"/>
    <property type="evidence" value="ECO:0007669"/>
    <property type="project" value="UniProtKB-ARBA"/>
</dbReference>
<reference evidence="2 3" key="1">
    <citation type="submission" date="2023-03" db="EMBL/GenBank/DDBJ databases">
        <title>High-quality genome of Scylla paramamosain provides insights in environmental adaptation.</title>
        <authorList>
            <person name="Zhang L."/>
        </authorList>
    </citation>
    <scope>NUCLEOTIDE SEQUENCE [LARGE SCALE GENOMIC DNA]</scope>
    <source>
        <strain evidence="2">LZ_2023a</strain>
        <tissue evidence="2">Muscle</tissue>
    </source>
</reference>
<name>A0AAW0TYR9_SCYPA</name>
<dbReference type="Proteomes" id="UP001487740">
    <property type="component" value="Unassembled WGS sequence"/>
</dbReference>
<organism evidence="2 3">
    <name type="scientific">Scylla paramamosain</name>
    <name type="common">Mud crab</name>
    <dbReference type="NCBI Taxonomy" id="85552"/>
    <lineage>
        <taxon>Eukaryota</taxon>
        <taxon>Metazoa</taxon>
        <taxon>Ecdysozoa</taxon>
        <taxon>Arthropoda</taxon>
        <taxon>Crustacea</taxon>
        <taxon>Multicrustacea</taxon>
        <taxon>Malacostraca</taxon>
        <taxon>Eumalacostraca</taxon>
        <taxon>Eucarida</taxon>
        <taxon>Decapoda</taxon>
        <taxon>Pleocyemata</taxon>
        <taxon>Brachyura</taxon>
        <taxon>Eubrachyura</taxon>
        <taxon>Portunoidea</taxon>
        <taxon>Portunidae</taxon>
        <taxon>Portuninae</taxon>
        <taxon>Scylla</taxon>
    </lineage>
</organism>
<accession>A0AAW0TYR9</accession>
<evidence type="ECO:0000256" key="1">
    <source>
        <dbReference type="SAM" id="MobiDB-lite"/>
    </source>
</evidence>
<feature type="compositionally biased region" description="Low complexity" evidence="1">
    <location>
        <begin position="172"/>
        <end position="189"/>
    </location>
</feature>
<evidence type="ECO:0000313" key="3">
    <source>
        <dbReference type="Proteomes" id="UP001487740"/>
    </source>
</evidence>
<dbReference type="Gene3D" id="3.10.10.10">
    <property type="entry name" value="HIV Type 1 Reverse Transcriptase, subunit A, domain 1"/>
    <property type="match status" value="1"/>
</dbReference>
<feature type="region of interest" description="Disordered" evidence="1">
    <location>
        <begin position="172"/>
        <end position="198"/>
    </location>
</feature>
<keyword evidence="3" id="KW-1185">Reference proteome</keyword>
<dbReference type="InterPro" id="IPR043128">
    <property type="entry name" value="Rev_trsase/Diguanyl_cyclase"/>
</dbReference>
<dbReference type="AlphaFoldDB" id="A0AAW0TYR9"/>
<dbReference type="EMBL" id="JARAKH010000022">
    <property type="protein sequence ID" value="KAK8392830.1"/>
    <property type="molecule type" value="Genomic_DNA"/>
</dbReference>
<dbReference type="SUPFAM" id="SSF56672">
    <property type="entry name" value="DNA/RNA polymerases"/>
    <property type="match status" value="1"/>
</dbReference>
<sequence>MDVRNPELIEEVIDTIHSWLLDEVVQQCYAFEAARHTRFAIVSPHRRLRATFVVNPKLPGEPQRQEGSVKSLRNQTKQGFKCSGIRQVNSASLASPASIVTDAGADEMIIIPEHFTSLGLSVSDLNPPPDNPRHIAGGSPIMAHNGWTSDRFSCKTSLMAFCLTHAPRRASSSSSSATAFPFSNTTTPAKARAHFPKEQNDVLMMKGGHDSTLRSITRPPMVIHQWEEVHPFASHTPRQIPLAFKKEVKPELVAMVAEGIIALAREDPSPRCHLLFTVAKSKGKVRITTDFFKLNRQVSHPEHPSPTPFASIRTVDSKGRCYTTVNALCGYYQLELVEQDQPLSCPTATISTCAVL</sequence>
<dbReference type="InterPro" id="IPR043502">
    <property type="entry name" value="DNA/RNA_pol_sf"/>
</dbReference>
<dbReference type="Gene3D" id="3.30.70.270">
    <property type="match status" value="1"/>
</dbReference>
<gene>
    <name evidence="2" type="ORF">O3P69_014938</name>
</gene>